<reference evidence="1" key="1">
    <citation type="submission" date="2007-03" db="EMBL/GenBank/DDBJ databases">
        <title>Annotation of Culex pipiens quinquefasciatus.</title>
        <authorList>
            <consortium name="The Broad Institute Genome Sequencing Platform"/>
            <person name="Atkinson P.W."/>
            <person name="Hemingway J."/>
            <person name="Christensen B.M."/>
            <person name="Higgs S."/>
            <person name="Kodira C."/>
            <person name="Hannick L."/>
            <person name="Megy K."/>
            <person name="O'Leary S."/>
            <person name="Pearson M."/>
            <person name="Haas B.J."/>
            <person name="Mauceli E."/>
            <person name="Wortman J.R."/>
            <person name="Lee N.H."/>
            <person name="Guigo R."/>
            <person name="Stanke M."/>
            <person name="Alvarado L."/>
            <person name="Amedeo P."/>
            <person name="Antoine C.H."/>
            <person name="Arensburger P."/>
            <person name="Bidwell S.L."/>
            <person name="Crawford M."/>
            <person name="Camaro F."/>
            <person name="Devon K."/>
            <person name="Engels R."/>
            <person name="Hammond M."/>
            <person name="Howarth C."/>
            <person name="Koehrsen M."/>
            <person name="Lawson D."/>
            <person name="Montgomery P."/>
            <person name="Nene V."/>
            <person name="Nusbaum C."/>
            <person name="Puiu D."/>
            <person name="Romero-Severson J."/>
            <person name="Severson D.W."/>
            <person name="Shumway M."/>
            <person name="Sisk P."/>
            <person name="Stolte C."/>
            <person name="Zeng Q."/>
            <person name="Eisenstadt E."/>
            <person name="Fraser-Liggett C."/>
            <person name="Strausberg R."/>
            <person name="Galagan J."/>
            <person name="Birren B."/>
            <person name="Collins F.H."/>
        </authorList>
    </citation>
    <scope>NUCLEOTIDE SEQUENCE [LARGE SCALE GENOMIC DNA]</scope>
    <source>
        <strain evidence="1">JHB</strain>
    </source>
</reference>
<evidence type="ECO:0000313" key="3">
    <source>
        <dbReference type="Proteomes" id="UP000002320"/>
    </source>
</evidence>
<protein>
    <submittedName>
        <fullName evidence="1 2">Uncharacterized protein</fullName>
    </submittedName>
</protein>
<keyword evidence="3" id="KW-1185">Reference proteome</keyword>
<sequence length="39" mass="4364">MFSFSLRPLKHFSSAVSLFIPPAGRFQTSSFVSMPLCEI</sequence>
<reference evidence="2" key="2">
    <citation type="submission" date="2021-02" db="UniProtKB">
        <authorList>
            <consortium name="EnsemblMetazoa"/>
        </authorList>
    </citation>
    <scope>IDENTIFICATION</scope>
    <source>
        <strain evidence="2">JHB</strain>
    </source>
</reference>
<dbReference type="KEGG" id="cqu:CpipJ_CPIJ006089"/>
<dbReference type="HOGENOM" id="CLU_3320527_0_0_1"/>
<dbReference type="InParanoid" id="B0WGY8"/>
<name>B0WGY8_CULQU</name>
<organism>
    <name type="scientific">Culex quinquefasciatus</name>
    <name type="common">Southern house mosquito</name>
    <name type="synonym">Culex pungens</name>
    <dbReference type="NCBI Taxonomy" id="7176"/>
    <lineage>
        <taxon>Eukaryota</taxon>
        <taxon>Metazoa</taxon>
        <taxon>Ecdysozoa</taxon>
        <taxon>Arthropoda</taxon>
        <taxon>Hexapoda</taxon>
        <taxon>Insecta</taxon>
        <taxon>Pterygota</taxon>
        <taxon>Neoptera</taxon>
        <taxon>Endopterygota</taxon>
        <taxon>Diptera</taxon>
        <taxon>Nematocera</taxon>
        <taxon>Culicoidea</taxon>
        <taxon>Culicidae</taxon>
        <taxon>Culicinae</taxon>
        <taxon>Culicini</taxon>
        <taxon>Culex</taxon>
        <taxon>Culex</taxon>
    </lineage>
</organism>
<evidence type="ECO:0000313" key="1">
    <source>
        <dbReference type="EMBL" id="EDS27313.1"/>
    </source>
</evidence>
<dbReference type="Proteomes" id="UP000002320">
    <property type="component" value="Unassembled WGS sequence"/>
</dbReference>
<dbReference type="VEuPathDB" id="VectorBase:CPIJ006089"/>
<evidence type="ECO:0000313" key="2">
    <source>
        <dbReference type="EnsemblMetazoa" id="CPIJ006089-PA"/>
    </source>
</evidence>
<dbReference type="EnsemblMetazoa" id="CPIJ006089-RA">
    <property type="protein sequence ID" value="CPIJ006089-PA"/>
    <property type="gene ID" value="CPIJ006089"/>
</dbReference>
<dbReference type="EMBL" id="DS231931">
    <property type="protein sequence ID" value="EDS27313.1"/>
    <property type="molecule type" value="Genomic_DNA"/>
</dbReference>
<dbReference type="AlphaFoldDB" id="B0WGY8"/>
<gene>
    <name evidence="2" type="primary">6038133</name>
    <name evidence="1" type="ORF">CpipJ_CPIJ006089</name>
</gene>
<accession>B0WGY8</accession>
<proteinExistence type="predicted"/>